<feature type="domain" description="PHD-type" evidence="26">
    <location>
        <begin position="72"/>
        <end position="229"/>
    </location>
</feature>
<evidence type="ECO:0000256" key="13">
    <source>
        <dbReference type="ARBA" id="ARBA00023130"/>
    </source>
</evidence>
<gene>
    <name evidence="27" type="ORF">EI555_013717</name>
</gene>
<comment type="similarity">
    <text evidence="3">Belongs to the immunoglobulin superfamily. BTN/MOG family.</text>
</comment>
<evidence type="ECO:0000256" key="1">
    <source>
        <dbReference type="ARBA" id="ARBA00004123"/>
    </source>
</evidence>
<dbReference type="PROSITE" id="PS51533">
    <property type="entry name" value="ADD"/>
    <property type="match status" value="1"/>
</dbReference>
<protein>
    <recommendedName>
        <fullName evidence="19">ICOS ligand</fullName>
    </recommendedName>
    <alternativeName>
        <fullName evidence="21">B7 homolog 2</fullName>
    </alternativeName>
    <alternativeName>
        <fullName evidence="20">B7-like protein Gl50</fullName>
    </alternativeName>
    <alternativeName>
        <fullName evidence="22">B7-related protein 1</fullName>
    </alternativeName>
</protein>
<feature type="compositionally biased region" description="Low complexity" evidence="23">
    <location>
        <begin position="581"/>
        <end position="596"/>
    </location>
</feature>
<dbReference type="PANTHER" id="PTHR24100">
    <property type="entry name" value="BUTYROPHILIN"/>
    <property type="match status" value="1"/>
</dbReference>
<evidence type="ECO:0000259" key="26">
    <source>
        <dbReference type="PROSITE" id="PS51533"/>
    </source>
</evidence>
<dbReference type="PANTHER" id="PTHR24100:SF151">
    <property type="entry name" value="ICOS LIGAND"/>
    <property type="match status" value="1"/>
</dbReference>
<dbReference type="SUPFAM" id="SSF48726">
    <property type="entry name" value="Immunoglobulin"/>
    <property type="match status" value="2"/>
</dbReference>
<proteinExistence type="inferred from homology"/>
<dbReference type="GO" id="GO:0009897">
    <property type="term" value="C:external side of plasma membrane"/>
    <property type="evidence" value="ECO:0007669"/>
    <property type="project" value="TreeGrafter"/>
</dbReference>
<dbReference type="GO" id="GO:0050852">
    <property type="term" value="P:T cell receptor signaling pathway"/>
    <property type="evidence" value="ECO:0007669"/>
    <property type="project" value="TreeGrafter"/>
</dbReference>
<dbReference type="GO" id="GO:0008270">
    <property type="term" value="F:zinc ion binding"/>
    <property type="evidence" value="ECO:0007669"/>
    <property type="project" value="UniProtKB-KW"/>
</dbReference>
<dbReference type="InterPro" id="IPR013106">
    <property type="entry name" value="Ig_V-set"/>
</dbReference>
<evidence type="ECO:0000256" key="10">
    <source>
        <dbReference type="ARBA" id="ARBA00022859"/>
    </source>
</evidence>
<dbReference type="InterPro" id="IPR040552">
    <property type="entry name" value="DNMT3_ADD_GATA1-like"/>
</dbReference>
<evidence type="ECO:0000256" key="17">
    <source>
        <dbReference type="ARBA" id="ARBA00023242"/>
    </source>
</evidence>
<dbReference type="Pfam" id="PF07686">
    <property type="entry name" value="V-set"/>
    <property type="match status" value="1"/>
</dbReference>
<dbReference type="SMART" id="SM00409">
    <property type="entry name" value="IG"/>
    <property type="match status" value="1"/>
</dbReference>
<keyword evidence="16" id="KW-0325">Glycoprotein</keyword>
<feature type="domain" description="Ig-like" evidence="25">
    <location>
        <begin position="668"/>
        <end position="772"/>
    </location>
</feature>
<dbReference type="GO" id="GO:0002250">
    <property type="term" value="P:adaptive immune response"/>
    <property type="evidence" value="ECO:0007669"/>
    <property type="project" value="UniProtKB-KW"/>
</dbReference>
<dbReference type="Gene3D" id="2.60.40.10">
    <property type="entry name" value="Immunoglobulins"/>
    <property type="match status" value="2"/>
</dbReference>
<dbReference type="InterPro" id="IPR025766">
    <property type="entry name" value="ADD"/>
</dbReference>
<evidence type="ECO:0000256" key="15">
    <source>
        <dbReference type="ARBA" id="ARBA00023157"/>
    </source>
</evidence>
<evidence type="ECO:0000313" key="28">
    <source>
        <dbReference type="Proteomes" id="UP000308365"/>
    </source>
</evidence>
<feature type="region of interest" description="Disordered" evidence="23">
    <location>
        <begin position="871"/>
        <end position="890"/>
    </location>
</feature>
<evidence type="ECO:0000256" key="20">
    <source>
        <dbReference type="ARBA" id="ARBA00080938"/>
    </source>
</evidence>
<evidence type="ECO:0000256" key="19">
    <source>
        <dbReference type="ARBA" id="ARBA00068217"/>
    </source>
</evidence>
<evidence type="ECO:0000256" key="4">
    <source>
        <dbReference type="ARBA" id="ARBA00022475"/>
    </source>
</evidence>
<evidence type="ECO:0000256" key="12">
    <source>
        <dbReference type="ARBA" id="ARBA00022989"/>
    </source>
</evidence>
<dbReference type="InterPro" id="IPR013783">
    <property type="entry name" value="Ig-like_fold"/>
</dbReference>
<evidence type="ECO:0000256" key="14">
    <source>
        <dbReference type="ARBA" id="ARBA00023136"/>
    </source>
</evidence>
<evidence type="ECO:0000256" key="24">
    <source>
        <dbReference type="SAM" id="Phobius"/>
    </source>
</evidence>
<dbReference type="InterPro" id="IPR053896">
    <property type="entry name" value="BTN3A2-like_Ig-C"/>
</dbReference>
<evidence type="ECO:0000256" key="23">
    <source>
        <dbReference type="SAM" id="MobiDB-lite"/>
    </source>
</evidence>
<accession>A0A4U1EX86</accession>
<feature type="region of interest" description="Disordered" evidence="23">
    <location>
        <begin position="1"/>
        <end position="32"/>
    </location>
</feature>
<dbReference type="Pfam" id="PF21255">
    <property type="entry name" value="DNMT3_ADD_GATA1-like"/>
    <property type="match status" value="1"/>
</dbReference>
<keyword evidence="15" id="KW-1015">Disulfide bond</keyword>
<evidence type="ECO:0000259" key="25">
    <source>
        <dbReference type="PROSITE" id="PS50835"/>
    </source>
</evidence>
<feature type="transmembrane region" description="Helical" evidence="24">
    <location>
        <begin position="898"/>
        <end position="919"/>
    </location>
</feature>
<keyword evidence="14 24" id="KW-0472">Membrane</keyword>
<evidence type="ECO:0000256" key="3">
    <source>
        <dbReference type="ARBA" id="ARBA00007591"/>
    </source>
</evidence>
<name>A0A4U1EX86_MONMO</name>
<dbReference type="AlphaFoldDB" id="A0A4U1EX86"/>
<keyword evidence="18" id="KW-0393">Immunoglobulin domain</keyword>
<evidence type="ECO:0000313" key="27">
    <source>
        <dbReference type="EMBL" id="TKC41378.1"/>
    </source>
</evidence>
<dbReference type="InterPro" id="IPR029063">
    <property type="entry name" value="SAM-dependent_MTases_sf"/>
</dbReference>
<organism evidence="27 28">
    <name type="scientific">Monodon monoceros</name>
    <name type="common">Narwhal</name>
    <name type="synonym">Ceratodon monodon</name>
    <dbReference type="NCBI Taxonomy" id="40151"/>
    <lineage>
        <taxon>Eukaryota</taxon>
        <taxon>Metazoa</taxon>
        <taxon>Chordata</taxon>
        <taxon>Craniata</taxon>
        <taxon>Vertebrata</taxon>
        <taxon>Euteleostomi</taxon>
        <taxon>Mammalia</taxon>
        <taxon>Eutheria</taxon>
        <taxon>Laurasiatheria</taxon>
        <taxon>Artiodactyla</taxon>
        <taxon>Whippomorpha</taxon>
        <taxon>Cetacea</taxon>
        <taxon>Odontoceti</taxon>
        <taxon>Monodontidae</taxon>
        <taxon>Monodon</taxon>
    </lineage>
</organism>
<dbReference type="PROSITE" id="PS50835">
    <property type="entry name" value="IG_LIKE"/>
    <property type="match status" value="1"/>
</dbReference>
<evidence type="ECO:0000256" key="8">
    <source>
        <dbReference type="ARBA" id="ARBA00022771"/>
    </source>
</evidence>
<feature type="region of interest" description="Disordered" evidence="23">
    <location>
        <begin position="567"/>
        <end position="596"/>
    </location>
</feature>
<evidence type="ECO:0000256" key="22">
    <source>
        <dbReference type="ARBA" id="ARBA00082272"/>
    </source>
</evidence>
<dbReference type="GO" id="GO:0005634">
    <property type="term" value="C:nucleus"/>
    <property type="evidence" value="ECO:0007669"/>
    <property type="project" value="UniProtKB-SubCell"/>
</dbReference>
<dbReference type="Pfam" id="PF17980">
    <property type="entry name" value="ADD_DNMT3"/>
    <property type="match status" value="1"/>
</dbReference>
<dbReference type="EMBL" id="RWIC01000649">
    <property type="protein sequence ID" value="TKC41378.1"/>
    <property type="molecule type" value="Genomic_DNA"/>
</dbReference>
<sequence length="1042" mass="113989">MALSSPGTLSLETLDGSDPDPAPLLEGEPCPQPCEIILDPEAEHSTDIIPVGSSEQSSPPSPRLRRDLIVYEVKVNQRDIEDMCICCGSFRVHTRHPLFEGGMCTPCKVSREACGGSMEALEQRRQPGFALTKDKFLECLFLYDEDGYLSYCSICCAGETLLICENPDCTRCYCFECIDSLVGPGTSGKVQAMSNWVCFLCLPFPRSGLLQRRKKWRGWLKAFCDREAMYKTVPMWKREPIRVLSLFGDIKKELMSLGFLEHGSEPGKLKHLDDVTNVVRRDGQRGKVPGPGGALCPPEPRALLQVEVWVPFDLAYGSTPPLGHACSQPPAWYLFQFHRILRYARPRPGSPQPFFWMFVDNLVLTQDDRVVATRFLETDPVTIQDVHGSTIRNAVHVWSNIPAVKRHSALDPQEELSLLAQDRQRAKPPTQGPAMLVKNCFLPLREYFKPIIPLGLEIQGPAPTMTFGGRGRSLGSNGGRDPDITVHGAHSWVGLAAALGPPGSGEEGCPGSQAYLFPTAAGRSAAFTPRKPTALPAPLPWGCAPAALPWEGPGRGWDQGRGRIGRALSRRPAQRPEPPRRGGSAASAGRSEGSRGPRSLVLVLGALPRPGGFRGPRSLVLRDLPPSEFPRGPGSPPPPCGRGALDYCCCYCVACELIQEEEIRAMVGSDVLLSCIYPEGNTFDLNDLYVYWQINVPGKRNTSSVVTYYLSGNSSAGHGNNHYKDRARLSLDGMKQGDFSLHLHNVTPQDEQKFNCLVFRKSLELEKILEVTVTLNVAANYSMPVVSGPSQDEELVFTCTSTDGYPRPNVYWINKTDNSLLDDALQNSTVSLNARGLYNVVSVLRIGRSPTIDVGCCIENVLLHQNLTSGQTEMSTGTKDSITEDPVDDTQDAANQPVLSILAVLVVAVAVAVATGWLCRRRCPYRSYAGIGEARAADSAHLLCWGEGWPFLGCFQALRARPECFWFVPTGAQAARPELELTGQFARREGDLWRKRGSTGELGAPLSLCPPFSAGDSGARGCLVLQQIPSRGHFQTMRDTAC</sequence>
<dbReference type="InterPro" id="IPR007110">
    <property type="entry name" value="Ig-like_dom"/>
</dbReference>
<dbReference type="Gene3D" id="3.40.50.150">
    <property type="entry name" value="Vaccinia Virus protein VP39"/>
    <property type="match status" value="1"/>
</dbReference>
<evidence type="ECO:0000256" key="7">
    <source>
        <dbReference type="ARBA" id="ARBA00022729"/>
    </source>
</evidence>
<dbReference type="GO" id="GO:0005102">
    <property type="term" value="F:signaling receptor binding"/>
    <property type="evidence" value="ECO:0007669"/>
    <property type="project" value="TreeGrafter"/>
</dbReference>
<comment type="caution">
    <text evidence="27">The sequence shown here is derived from an EMBL/GenBank/DDBJ whole genome shotgun (WGS) entry which is preliminary data.</text>
</comment>
<keyword evidence="10" id="KW-0391">Immunity</keyword>
<feature type="compositionally biased region" description="Polar residues" evidence="23">
    <location>
        <begin position="1"/>
        <end position="11"/>
    </location>
</feature>
<evidence type="ECO:0000256" key="21">
    <source>
        <dbReference type="ARBA" id="ARBA00081259"/>
    </source>
</evidence>
<dbReference type="Proteomes" id="UP000308365">
    <property type="component" value="Unassembled WGS sequence"/>
</dbReference>
<keyword evidence="7" id="KW-0732">Signal</keyword>
<dbReference type="GO" id="GO:0042104">
    <property type="term" value="P:positive regulation of activated T cell proliferation"/>
    <property type="evidence" value="ECO:0007669"/>
    <property type="project" value="UniProtKB-ARBA"/>
</dbReference>
<keyword evidence="8" id="KW-0863">Zinc-finger</keyword>
<dbReference type="GO" id="GO:0042113">
    <property type="term" value="P:B cell activation"/>
    <property type="evidence" value="ECO:0007669"/>
    <property type="project" value="UniProtKB-KW"/>
</dbReference>
<dbReference type="FunFam" id="2.60.40.10:FF:001468">
    <property type="entry name" value="ICOS ligand isoform b"/>
    <property type="match status" value="1"/>
</dbReference>
<reference evidence="28" key="1">
    <citation type="journal article" date="2019" name="IScience">
        <title>Narwhal Genome Reveals Long-Term Low Genetic Diversity despite Current Large Abundance Size.</title>
        <authorList>
            <person name="Westbury M.V."/>
            <person name="Petersen B."/>
            <person name="Garde E."/>
            <person name="Heide-Jorgensen M.P."/>
            <person name="Lorenzen E.D."/>
        </authorList>
    </citation>
    <scope>NUCLEOTIDE SEQUENCE [LARGE SCALE GENOMIC DNA]</scope>
</reference>
<keyword evidence="5 24" id="KW-0812">Transmembrane</keyword>
<evidence type="ECO:0000256" key="9">
    <source>
        <dbReference type="ARBA" id="ARBA00022833"/>
    </source>
</evidence>
<evidence type="ECO:0000256" key="18">
    <source>
        <dbReference type="ARBA" id="ARBA00023319"/>
    </source>
</evidence>
<keyword evidence="17" id="KW-0539">Nucleus</keyword>
<keyword evidence="6" id="KW-0479">Metal-binding</keyword>
<keyword evidence="13" id="KW-1064">Adaptive immunity</keyword>
<feature type="compositionally biased region" description="Polar residues" evidence="23">
    <location>
        <begin position="871"/>
        <end position="880"/>
    </location>
</feature>
<dbReference type="GO" id="GO:0001817">
    <property type="term" value="P:regulation of cytokine production"/>
    <property type="evidence" value="ECO:0007669"/>
    <property type="project" value="TreeGrafter"/>
</dbReference>
<dbReference type="InterPro" id="IPR050504">
    <property type="entry name" value="IgSF_BTN/MOG"/>
</dbReference>
<dbReference type="InterPro" id="IPR049554">
    <property type="entry name" value="DNMT3_ADD_PHD"/>
</dbReference>
<evidence type="ECO:0000256" key="11">
    <source>
        <dbReference type="ARBA" id="ARBA00022936"/>
    </source>
</evidence>
<dbReference type="InterPro" id="IPR003599">
    <property type="entry name" value="Ig_sub"/>
</dbReference>
<keyword evidence="11" id="KW-0075">B-cell activation</keyword>
<keyword evidence="9" id="KW-0862">Zinc</keyword>
<evidence type="ECO:0000256" key="6">
    <source>
        <dbReference type="ARBA" id="ARBA00022723"/>
    </source>
</evidence>
<evidence type="ECO:0000256" key="5">
    <source>
        <dbReference type="ARBA" id="ARBA00022692"/>
    </source>
</evidence>
<evidence type="ECO:0000256" key="2">
    <source>
        <dbReference type="ARBA" id="ARBA00004251"/>
    </source>
</evidence>
<dbReference type="CDD" id="cd20935">
    <property type="entry name" value="IgV_B7-H2"/>
    <property type="match status" value="1"/>
</dbReference>
<dbReference type="Pfam" id="PF22705">
    <property type="entry name" value="C2-set_3"/>
    <property type="match status" value="1"/>
</dbReference>
<dbReference type="FunFam" id="2.60.40.10:FF:000996">
    <property type="entry name" value="ICOS ligand isoform X2"/>
    <property type="match status" value="1"/>
</dbReference>
<evidence type="ECO:0000256" key="16">
    <source>
        <dbReference type="ARBA" id="ARBA00023180"/>
    </source>
</evidence>
<keyword evidence="4" id="KW-1003">Cell membrane</keyword>
<keyword evidence="12 24" id="KW-1133">Transmembrane helix</keyword>
<comment type="subcellular location">
    <subcellularLocation>
        <location evidence="2">Cell membrane</location>
        <topology evidence="2">Single-pass type I membrane protein</topology>
    </subcellularLocation>
    <subcellularLocation>
        <location evidence="1">Nucleus</location>
    </subcellularLocation>
</comment>
<dbReference type="InterPro" id="IPR036179">
    <property type="entry name" value="Ig-like_dom_sf"/>
</dbReference>